<proteinExistence type="predicted"/>
<reference evidence="2" key="1">
    <citation type="submission" date="2019-03" db="EMBL/GenBank/DDBJ databases">
        <title>Long read genome sequence of the mycoparasitic Pythium oligandrum ATCC 38472 isolated from sugarbeet rhizosphere.</title>
        <authorList>
            <person name="Gaulin E."/>
        </authorList>
    </citation>
    <scope>NUCLEOTIDE SEQUENCE</scope>
    <source>
        <strain evidence="2">ATCC 38472_TT</strain>
    </source>
</reference>
<dbReference type="SUPFAM" id="SSF56112">
    <property type="entry name" value="Protein kinase-like (PK-like)"/>
    <property type="match status" value="1"/>
</dbReference>
<gene>
    <name evidence="2" type="ORF">Poli38472_007923</name>
</gene>
<dbReference type="PANTHER" id="PTHR44329">
    <property type="entry name" value="SERINE/THREONINE-PROTEIN KINASE TNNI3K-RELATED"/>
    <property type="match status" value="1"/>
</dbReference>
<dbReference type="AlphaFoldDB" id="A0A8K1FJT6"/>
<dbReference type="Proteomes" id="UP000794436">
    <property type="component" value="Unassembled WGS sequence"/>
</dbReference>
<evidence type="ECO:0000313" key="3">
    <source>
        <dbReference type="Proteomes" id="UP000794436"/>
    </source>
</evidence>
<keyword evidence="3" id="KW-1185">Reference proteome</keyword>
<dbReference type="EMBL" id="SPLM01000037">
    <property type="protein sequence ID" value="TMW65281.1"/>
    <property type="molecule type" value="Genomic_DNA"/>
</dbReference>
<dbReference type="GO" id="GO:0005524">
    <property type="term" value="F:ATP binding"/>
    <property type="evidence" value="ECO:0007669"/>
    <property type="project" value="InterPro"/>
</dbReference>
<sequence>MAWRAPEFAVMTTKPTRKSDVYSLGTCIIEAVTGKNPWHGYSNDQIRDYLLNGVVKVDRPEGMPDAQWDLVKRMIALSPTDRPDLGRVITELTDFANQEVESECPYP</sequence>
<name>A0A8K1FJT6_PYTOL</name>
<dbReference type="Pfam" id="PF07714">
    <property type="entry name" value="PK_Tyr_Ser-Thr"/>
    <property type="match status" value="1"/>
</dbReference>
<accession>A0A8K1FJT6</accession>
<dbReference type="InterPro" id="IPR011009">
    <property type="entry name" value="Kinase-like_dom_sf"/>
</dbReference>
<dbReference type="OrthoDB" id="124109at2759"/>
<evidence type="ECO:0000259" key="1">
    <source>
        <dbReference type="PROSITE" id="PS50011"/>
    </source>
</evidence>
<protein>
    <recommendedName>
        <fullName evidence="1">Protein kinase domain-containing protein</fullName>
    </recommendedName>
</protein>
<dbReference type="InterPro" id="IPR001245">
    <property type="entry name" value="Ser-Thr/Tyr_kinase_cat_dom"/>
</dbReference>
<dbReference type="Gene3D" id="1.10.510.10">
    <property type="entry name" value="Transferase(Phosphotransferase) domain 1"/>
    <property type="match status" value="1"/>
</dbReference>
<dbReference type="PANTHER" id="PTHR44329:SF214">
    <property type="entry name" value="PROTEIN KINASE DOMAIN-CONTAINING PROTEIN"/>
    <property type="match status" value="1"/>
</dbReference>
<comment type="caution">
    <text evidence="2">The sequence shown here is derived from an EMBL/GenBank/DDBJ whole genome shotgun (WGS) entry which is preliminary data.</text>
</comment>
<feature type="domain" description="Protein kinase" evidence="1">
    <location>
        <begin position="1"/>
        <end position="96"/>
    </location>
</feature>
<organism evidence="2 3">
    <name type="scientific">Pythium oligandrum</name>
    <name type="common">Mycoparasitic fungus</name>
    <dbReference type="NCBI Taxonomy" id="41045"/>
    <lineage>
        <taxon>Eukaryota</taxon>
        <taxon>Sar</taxon>
        <taxon>Stramenopiles</taxon>
        <taxon>Oomycota</taxon>
        <taxon>Peronosporomycetes</taxon>
        <taxon>Pythiales</taxon>
        <taxon>Pythiaceae</taxon>
        <taxon>Pythium</taxon>
    </lineage>
</organism>
<dbReference type="InterPro" id="IPR051681">
    <property type="entry name" value="Ser/Thr_Kinases-Pseudokinases"/>
</dbReference>
<dbReference type="PROSITE" id="PS50011">
    <property type="entry name" value="PROTEIN_KINASE_DOM"/>
    <property type="match status" value="1"/>
</dbReference>
<evidence type="ECO:0000313" key="2">
    <source>
        <dbReference type="EMBL" id="TMW65281.1"/>
    </source>
</evidence>
<dbReference type="InterPro" id="IPR000719">
    <property type="entry name" value="Prot_kinase_dom"/>
</dbReference>
<dbReference type="GO" id="GO:0004674">
    <property type="term" value="F:protein serine/threonine kinase activity"/>
    <property type="evidence" value="ECO:0007669"/>
    <property type="project" value="TreeGrafter"/>
</dbReference>